<gene>
    <name evidence="2" type="ORF">ACN42_g1988</name>
</gene>
<dbReference type="Proteomes" id="UP000055045">
    <property type="component" value="Unassembled WGS sequence"/>
</dbReference>
<protein>
    <submittedName>
        <fullName evidence="2">Uncharacterized protein</fullName>
    </submittedName>
</protein>
<evidence type="ECO:0000313" key="3">
    <source>
        <dbReference type="Proteomes" id="UP000055045"/>
    </source>
</evidence>
<keyword evidence="3" id="KW-1185">Reference proteome</keyword>
<feature type="compositionally biased region" description="Basic and acidic residues" evidence="1">
    <location>
        <begin position="112"/>
        <end position="121"/>
    </location>
</feature>
<comment type="caution">
    <text evidence="2">The sequence shown here is derived from an EMBL/GenBank/DDBJ whole genome shotgun (WGS) entry which is preliminary data.</text>
</comment>
<dbReference type="AlphaFoldDB" id="A0A101MQW2"/>
<name>A0A101MQW2_PENFR</name>
<dbReference type="EMBL" id="LLXE01000034">
    <property type="protein sequence ID" value="KUM65057.1"/>
    <property type="molecule type" value="Genomic_DNA"/>
</dbReference>
<evidence type="ECO:0000313" key="2">
    <source>
        <dbReference type="EMBL" id="KUM65057.1"/>
    </source>
</evidence>
<proteinExistence type="predicted"/>
<evidence type="ECO:0000256" key="1">
    <source>
        <dbReference type="SAM" id="MobiDB-lite"/>
    </source>
</evidence>
<feature type="compositionally biased region" description="Polar residues" evidence="1">
    <location>
        <begin position="53"/>
        <end position="62"/>
    </location>
</feature>
<sequence>MLPTETMSTTPSPKKKSALLGDFTAAEIKLIMASVLCMGGKLDTEKLGKLSNMKRNSASSRFPSIKRKLEKMFEDELDGLNDDQTNSNAKGKSPGNGRAKKRRDKVVDPQPEPEHDTKTEAESEEDTKDNVKVEILVESGESTDSLVKIKDDTDIKIKPEPID</sequence>
<dbReference type="OrthoDB" id="4330748at2759"/>
<feature type="region of interest" description="Disordered" evidence="1">
    <location>
        <begin position="44"/>
        <end position="163"/>
    </location>
</feature>
<accession>A0A101MQW2</accession>
<reference evidence="2 3" key="1">
    <citation type="submission" date="2015-10" db="EMBL/GenBank/DDBJ databases">
        <title>Genome sequencing of Penicillium freii.</title>
        <authorList>
            <person name="Nguyen H.D."/>
            <person name="Visagie C.M."/>
            <person name="Seifert K.A."/>
        </authorList>
    </citation>
    <scope>NUCLEOTIDE SEQUENCE [LARGE SCALE GENOMIC DNA]</scope>
    <source>
        <strain evidence="2 3">DAOM 242723</strain>
    </source>
</reference>
<organism evidence="2 3">
    <name type="scientific">Penicillium freii</name>
    <dbReference type="NCBI Taxonomy" id="48697"/>
    <lineage>
        <taxon>Eukaryota</taxon>
        <taxon>Fungi</taxon>
        <taxon>Dikarya</taxon>
        <taxon>Ascomycota</taxon>
        <taxon>Pezizomycotina</taxon>
        <taxon>Eurotiomycetes</taxon>
        <taxon>Eurotiomycetidae</taxon>
        <taxon>Eurotiales</taxon>
        <taxon>Aspergillaceae</taxon>
        <taxon>Penicillium</taxon>
    </lineage>
</organism>
<feature type="compositionally biased region" description="Basic and acidic residues" evidence="1">
    <location>
        <begin position="147"/>
        <end position="163"/>
    </location>
</feature>